<protein>
    <submittedName>
        <fullName evidence="1">Uncharacterized protein</fullName>
    </submittedName>
</protein>
<comment type="caution">
    <text evidence="1">The sequence shown here is derived from an EMBL/GenBank/DDBJ whole genome shotgun (WGS) entry which is preliminary data.</text>
</comment>
<reference evidence="2" key="1">
    <citation type="journal article" date="2019" name="Int. J. Syst. Evol. Microbiol.">
        <title>The Global Catalogue of Microorganisms (GCM) 10K type strain sequencing project: providing services to taxonomists for standard genome sequencing and annotation.</title>
        <authorList>
            <consortium name="The Broad Institute Genomics Platform"/>
            <consortium name="The Broad Institute Genome Sequencing Center for Infectious Disease"/>
            <person name="Wu L."/>
            <person name="Ma J."/>
        </authorList>
    </citation>
    <scope>NUCLEOTIDE SEQUENCE [LARGE SCALE GENOMIC DNA]</scope>
    <source>
        <strain evidence="2">CGMCC 1.12770</strain>
    </source>
</reference>
<proteinExistence type="predicted"/>
<evidence type="ECO:0000313" key="2">
    <source>
        <dbReference type="Proteomes" id="UP000652153"/>
    </source>
</evidence>
<accession>A0ABQ1ZS11</accession>
<organism evidence="1 2">
    <name type="scientific">Paenibacillus silvae</name>
    <dbReference type="NCBI Taxonomy" id="1325358"/>
    <lineage>
        <taxon>Bacteria</taxon>
        <taxon>Bacillati</taxon>
        <taxon>Bacillota</taxon>
        <taxon>Bacilli</taxon>
        <taxon>Bacillales</taxon>
        <taxon>Paenibacillaceae</taxon>
        <taxon>Paenibacillus</taxon>
    </lineage>
</organism>
<sequence>MLFVVRVQFHIFEQVIIKVCILLIRQQVLALISVEYFNRHNDSFLSGVNLYVLVHRVVLSCLYLSEATLNES</sequence>
<dbReference type="EMBL" id="BMFU01000028">
    <property type="protein sequence ID" value="GGH73031.1"/>
    <property type="molecule type" value="Genomic_DNA"/>
</dbReference>
<evidence type="ECO:0000313" key="1">
    <source>
        <dbReference type="EMBL" id="GGH73031.1"/>
    </source>
</evidence>
<gene>
    <name evidence="1" type="ORF">GCM10008014_59930</name>
</gene>
<keyword evidence="2" id="KW-1185">Reference proteome</keyword>
<dbReference type="Proteomes" id="UP000652153">
    <property type="component" value="Unassembled WGS sequence"/>
</dbReference>
<name>A0ABQ1ZS11_9BACL</name>